<dbReference type="InterPro" id="IPR036866">
    <property type="entry name" value="RibonucZ/Hydroxyglut_hydro"/>
</dbReference>
<gene>
    <name evidence="2" type="ORF">LY60_00430</name>
</gene>
<name>A0A562JKN9_9FIRM</name>
<evidence type="ECO:0000259" key="1">
    <source>
        <dbReference type="SMART" id="SM00849"/>
    </source>
</evidence>
<feature type="domain" description="Metallo-beta-lactamase" evidence="1">
    <location>
        <begin position="13"/>
        <end position="191"/>
    </location>
</feature>
<accession>A0A562JKN9</accession>
<dbReference type="InterPro" id="IPR001279">
    <property type="entry name" value="Metallo-B-lactamas"/>
</dbReference>
<organism evidence="2 3">
    <name type="scientific">Sedimentibacter saalensis</name>
    <dbReference type="NCBI Taxonomy" id="130788"/>
    <lineage>
        <taxon>Bacteria</taxon>
        <taxon>Bacillati</taxon>
        <taxon>Bacillota</taxon>
        <taxon>Tissierellia</taxon>
        <taxon>Sedimentibacter</taxon>
    </lineage>
</organism>
<sequence length="262" mass="29313">MKLKFCSLYSGSSGNCQYIKTENTTILVDAGLSGKKIQQEIMNIGEDPKKIDALFITHEHSDHIQGAGIISRRFDVPIYANAKTWEAMSSAIGEIKSHNIRIMDDIVEVGDLAVRAFDISHDAAHPVGYNIFYNNKKISLVTDTGCVNDNITNSIMDSDLLLVESNHDEDMVLIGPYPWPLKRRVLGEFGHMSNDTAGHLISKVVKRGTEIVLLGHLSKENNFPQLAYKTVENILKENCIEVNPGICLDMTYRDRSSRVYEI</sequence>
<dbReference type="InterPro" id="IPR052533">
    <property type="entry name" value="WalJ/YycJ-like"/>
</dbReference>
<keyword evidence="3" id="KW-1185">Reference proteome</keyword>
<dbReference type="Gene3D" id="3.60.15.10">
    <property type="entry name" value="Ribonuclease Z/Hydroxyacylglutathione hydrolase-like"/>
    <property type="match status" value="1"/>
</dbReference>
<dbReference type="Proteomes" id="UP000315343">
    <property type="component" value="Unassembled WGS sequence"/>
</dbReference>
<dbReference type="SUPFAM" id="SSF56281">
    <property type="entry name" value="Metallo-hydrolase/oxidoreductase"/>
    <property type="match status" value="1"/>
</dbReference>
<dbReference type="PANTHER" id="PTHR47619:SF1">
    <property type="entry name" value="EXODEOXYRIBONUCLEASE WALJ"/>
    <property type="match status" value="1"/>
</dbReference>
<dbReference type="Pfam" id="PF00753">
    <property type="entry name" value="Lactamase_B"/>
    <property type="match status" value="1"/>
</dbReference>
<dbReference type="SMART" id="SM00849">
    <property type="entry name" value="Lactamase_B"/>
    <property type="match status" value="1"/>
</dbReference>
<dbReference type="OrthoDB" id="9781189at2"/>
<comment type="caution">
    <text evidence="2">The sequence shown here is derived from an EMBL/GenBank/DDBJ whole genome shotgun (WGS) entry which is preliminary data.</text>
</comment>
<evidence type="ECO:0000313" key="3">
    <source>
        <dbReference type="Proteomes" id="UP000315343"/>
    </source>
</evidence>
<proteinExistence type="predicted"/>
<dbReference type="AlphaFoldDB" id="A0A562JKN9"/>
<reference evidence="2 3" key="1">
    <citation type="submission" date="2019-07" db="EMBL/GenBank/DDBJ databases">
        <title>Genomic Encyclopedia of Type Strains, Phase I: the one thousand microbial genomes (KMG-I) project.</title>
        <authorList>
            <person name="Kyrpides N."/>
        </authorList>
    </citation>
    <scope>NUCLEOTIDE SEQUENCE [LARGE SCALE GENOMIC DNA]</scope>
    <source>
        <strain evidence="2 3">DSM 13558</strain>
    </source>
</reference>
<dbReference type="PANTHER" id="PTHR47619">
    <property type="entry name" value="METALLO-HYDROLASE YYCJ-RELATED"/>
    <property type="match status" value="1"/>
</dbReference>
<protein>
    <submittedName>
        <fullName evidence="2">Phosphoribosyl 1,2-cyclic phosphodiesterase</fullName>
    </submittedName>
</protein>
<dbReference type="RefSeq" id="WP_145079308.1">
    <property type="nucleotide sequence ID" value="NZ_DAMBUX010000029.1"/>
</dbReference>
<dbReference type="EMBL" id="VLKH01000001">
    <property type="protein sequence ID" value="TWH83817.1"/>
    <property type="molecule type" value="Genomic_DNA"/>
</dbReference>
<evidence type="ECO:0000313" key="2">
    <source>
        <dbReference type="EMBL" id="TWH83817.1"/>
    </source>
</evidence>